<dbReference type="EMBL" id="CP064789">
    <property type="protein sequence ID" value="QSG11203.1"/>
    <property type="molecule type" value="Genomic_DNA"/>
</dbReference>
<dbReference type="Pfam" id="PF02195">
    <property type="entry name" value="ParB_N"/>
    <property type="match status" value="1"/>
</dbReference>
<feature type="domain" description="CBS" evidence="3">
    <location>
        <begin position="15"/>
        <end position="72"/>
    </location>
</feature>
<dbReference type="AlphaFoldDB" id="A0A897NJS1"/>
<sequence length="274" mass="30079">MMDSSDGSLTVEEYMTREVSTVTPTSTVGEVARRIADSDDHSGLPVTDDSHVEGFVSASDLLLADDDTEISEVMSTDLLVAHPEMDLDDAARVILRSGIQRLPVVDDDGDLVGIISNTDVIRSQIERATPDKVAELQETIEEVHGVEADQERRQVSLAALRPTQTRVYADELEGRSYELERGLAEPLVVVDNDGELLLVDGHHRTTAASELGIEEMEAYVIRVDRAVELEMAKTAEEEDLQSVDDITIVDYARHPLVETTERMGETDADEADSS</sequence>
<evidence type="ECO:0000256" key="2">
    <source>
        <dbReference type="PROSITE-ProRule" id="PRU00703"/>
    </source>
</evidence>
<dbReference type="CDD" id="cd04610">
    <property type="entry name" value="CBS_pair_ParBc_assoc"/>
    <property type="match status" value="1"/>
</dbReference>
<protein>
    <submittedName>
        <fullName evidence="4">Chromosome segregation protein Spo0J, contains ParB-like nuclease domain</fullName>
    </submittedName>
</protein>
<dbReference type="GeneID" id="68860299"/>
<accession>A0A897NJS1</accession>
<dbReference type="InterPro" id="IPR000644">
    <property type="entry name" value="CBS_dom"/>
</dbReference>
<name>A0A897NJS1_9EURY</name>
<dbReference type="SMART" id="SM00116">
    <property type="entry name" value="CBS"/>
    <property type="match status" value="2"/>
</dbReference>
<dbReference type="InterPro" id="IPR003115">
    <property type="entry name" value="ParB_N"/>
</dbReference>
<dbReference type="Pfam" id="PF00571">
    <property type="entry name" value="CBS"/>
    <property type="match status" value="2"/>
</dbReference>
<dbReference type="SUPFAM" id="SSF54631">
    <property type="entry name" value="CBS-domain pair"/>
    <property type="match status" value="1"/>
</dbReference>
<dbReference type="PIRSF" id="PIRSF004699">
    <property type="entry name" value="UCP004699_CBS_ParB"/>
    <property type="match status" value="1"/>
</dbReference>
<dbReference type="PROSITE" id="PS51371">
    <property type="entry name" value="CBS"/>
    <property type="match status" value="2"/>
</dbReference>
<dbReference type="SMART" id="SM00470">
    <property type="entry name" value="ParB"/>
    <property type="match status" value="1"/>
</dbReference>
<evidence type="ECO:0000256" key="1">
    <source>
        <dbReference type="ARBA" id="ARBA00023122"/>
    </source>
</evidence>
<dbReference type="InterPro" id="IPR046342">
    <property type="entry name" value="CBS_dom_sf"/>
</dbReference>
<dbReference type="InterPro" id="IPR051257">
    <property type="entry name" value="Diverse_CBS-Domain"/>
</dbReference>
<evidence type="ECO:0000259" key="3">
    <source>
        <dbReference type="PROSITE" id="PS51371"/>
    </source>
</evidence>
<dbReference type="Gene3D" id="3.10.580.10">
    <property type="entry name" value="CBS-domain"/>
    <property type="match status" value="2"/>
</dbReference>
<evidence type="ECO:0000313" key="4">
    <source>
        <dbReference type="EMBL" id="QSG11203.1"/>
    </source>
</evidence>
<dbReference type="PANTHER" id="PTHR43080:SF2">
    <property type="entry name" value="CBS DOMAIN-CONTAINING PROTEIN"/>
    <property type="match status" value="1"/>
</dbReference>
<proteinExistence type="predicted"/>
<feature type="domain" description="CBS" evidence="3">
    <location>
        <begin position="74"/>
        <end position="132"/>
    </location>
</feature>
<dbReference type="Gene3D" id="3.90.1530.10">
    <property type="entry name" value="Conserved hypothetical protein from pyrococcus furiosus pfu- 392566-001, ParB domain"/>
    <property type="match status" value="1"/>
</dbReference>
<organism evidence="4 5">
    <name type="scientific">Halapricum desulfuricans</name>
    <dbReference type="NCBI Taxonomy" id="2841257"/>
    <lineage>
        <taxon>Archaea</taxon>
        <taxon>Methanobacteriati</taxon>
        <taxon>Methanobacteriota</taxon>
        <taxon>Stenosarchaea group</taxon>
        <taxon>Halobacteria</taxon>
        <taxon>Halobacteriales</taxon>
        <taxon>Haloarculaceae</taxon>
        <taxon>Halapricum</taxon>
    </lineage>
</organism>
<dbReference type="InterPro" id="IPR036086">
    <property type="entry name" value="ParB/Sulfiredoxin_sf"/>
</dbReference>
<dbReference type="SUPFAM" id="SSF110849">
    <property type="entry name" value="ParB/Sulfiredoxin"/>
    <property type="match status" value="1"/>
</dbReference>
<dbReference type="Proteomes" id="UP000663305">
    <property type="component" value="Chromosome"/>
</dbReference>
<dbReference type="PANTHER" id="PTHR43080">
    <property type="entry name" value="CBS DOMAIN-CONTAINING PROTEIN CBSX3, MITOCHONDRIAL"/>
    <property type="match status" value="1"/>
</dbReference>
<dbReference type="RefSeq" id="WP_229125677.1">
    <property type="nucleotide sequence ID" value="NZ_CP064789.1"/>
</dbReference>
<dbReference type="InterPro" id="IPR016427">
    <property type="entry name" value="UCP004699_CBS/ParB"/>
</dbReference>
<keyword evidence="1 2" id="KW-0129">CBS domain</keyword>
<gene>
    <name evidence="4" type="primary">spo0J</name>
    <name evidence="4" type="ORF">HSBGL_0770</name>
</gene>
<reference evidence="4" key="1">
    <citation type="submission" date="2020-11" db="EMBL/GenBank/DDBJ databases">
        <title>Carbohydrate-dependent, anaerobic sulfur respiration: A novel catabolism in halophilic archaea.</title>
        <authorList>
            <person name="Sorokin D.Y."/>
            <person name="Messina E."/>
            <person name="Smedile F."/>
            <person name="La Cono V."/>
            <person name="Hallsworth J.E."/>
            <person name="Yakimov M.M."/>
        </authorList>
    </citation>
    <scope>NUCLEOTIDE SEQUENCE</scope>
    <source>
        <strain evidence="4">HSR-Bgl</strain>
    </source>
</reference>
<evidence type="ECO:0000313" key="5">
    <source>
        <dbReference type="Proteomes" id="UP000663305"/>
    </source>
</evidence>